<dbReference type="SUPFAM" id="SSF50370">
    <property type="entry name" value="Ricin B-like lectins"/>
    <property type="match status" value="1"/>
</dbReference>
<evidence type="ECO:0000313" key="3">
    <source>
        <dbReference type="Proteomes" id="UP000812287"/>
    </source>
</evidence>
<protein>
    <recommendedName>
        <fullName evidence="1">Ricin B lectin domain-containing protein</fullName>
    </recommendedName>
</protein>
<accession>A0A9P7VJK9</accession>
<dbReference type="RefSeq" id="XP_043035243.1">
    <property type="nucleotide sequence ID" value="XM_043178445.1"/>
</dbReference>
<dbReference type="InterPro" id="IPR035992">
    <property type="entry name" value="Ricin_B-like_lectins"/>
</dbReference>
<proteinExistence type="predicted"/>
<comment type="caution">
    <text evidence="2">The sequence shown here is derived from an EMBL/GenBank/DDBJ whole genome shotgun (WGS) entry which is preliminary data.</text>
</comment>
<dbReference type="Proteomes" id="UP000812287">
    <property type="component" value="Unassembled WGS sequence"/>
</dbReference>
<reference evidence="2" key="1">
    <citation type="submission" date="2020-11" db="EMBL/GenBank/DDBJ databases">
        <title>Adaptations for nitrogen fixation in a non-lichenized fungal sporocarp promotes dispersal by wood-feeding termites.</title>
        <authorList>
            <consortium name="DOE Joint Genome Institute"/>
            <person name="Koch R.A."/>
            <person name="Yoon G."/>
            <person name="Arayal U."/>
            <person name="Lail K."/>
            <person name="Amirebrahimi M."/>
            <person name="Labutti K."/>
            <person name="Lipzen A."/>
            <person name="Riley R."/>
            <person name="Barry K."/>
            <person name="Henrissat B."/>
            <person name="Grigoriev I.V."/>
            <person name="Herr J.R."/>
            <person name="Aime M.C."/>
        </authorList>
    </citation>
    <scope>NUCLEOTIDE SEQUENCE</scope>
    <source>
        <strain evidence="2">MCA 3950</strain>
    </source>
</reference>
<dbReference type="Gene3D" id="2.80.10.50">
    <property type="match status" value="1"/>
</dbReference>
<dbReference type="AlphaFoldDB" id="A0A9P7VJK9"/>
<sequence>MSITLLHITCQNTRGTQKSGGTGTRGREDPEGLYFHCVLLVNLLVGVNQVVPCYKRAIVHPIATFTHGRFFCHRSSYVGRIWFHVQDKKRKSGTVLDLSGVDNRAIIGYPDHNGANQQWILTWTGRSWTFRSVSSQQYLGLDGSSGNGTKLLAIAEPFEWHIWHDEIDPTTFRVFAPNTTYNFDLWNYRDSVPGDPIMLWTKWNGLHQTWRFERGAQATISH</sequence>
<dbReference type="CDD" id="cd23422">
    <property type="entry name" value="beta-trefoil_Ricin_MPL_CNL"/>
    <property type="match status" value="1"/>
</dbReference>
<dbReference type="EMBL" id="MU250557">
    <property type="protein sequence ID" value="KAG7441743.1"/>
    <property type="molecule type" value="Genomic_DNA"/>
</dbReference>
<feature type="domain" description="Ricin B lectin" evidence="1">
    <location>
        <begin position="89"/>
        <end position="151"/>
    </location>
</feature>
<evidence type="ECO:0000259" key="1">
    <source>
        <dbReference type="Pfam" id="PF14200"/>
    </source>
</evidence>
<keyword evidence="3" id="KW-1185">Reference proteome</keyword>
<dbReference type="Pfam" id="PF14200">
    <property type="entry name" value="RicinB_lectin_2"/>
    <property type="match status" value="1"/>
</dbReference>
<dbReference type="GeneID" id="66100736"/>
<dbReference type="InterPro" id="IPR000772">
    <property type="entry name" value="Ricin_B_lectin"/>
</dbReference>
<organism evidence="2 3">
    <name type="scientific">Guyanagaster necrorhizus</name>
    <dbReference type="NCBI Taxonomy" id="856835"/>
    <lineage>
        <taxon>Eukaryota</taxon>
        <taxon>Fungi</taxon>
        <taxon>Dikarya</taxon>
        <taxon>Basidiomycota</taxon>
        <taxon>Agaricomycotina</taxon>
        <taxon>Agaricomycetes</taxon>
        <taxon>Agaricomycetidae</taxon>
        <taxon>Agaricales</taxon>
        <taxon>Marasmiineae</taxon>
        <taxon>Physalacriaceae</taxon>
        <taxon>Guyanagaster</taxon>
    </lineage>
</organism>
<gene>
    <name evidence="2" type="ORF">BT62DRAFT_1042344</name>
</gene>
<dbReference type="OrthoDB" id="2131701at2759"/>
<evidence type="ECO:0000313" key="2">
    <source>
        <dbReference type="EMBL" id="KAG7441743.1"/>
    </source>
</evidence>
<name>A0A9P7VJK9_9AGAR</name>